<evidence type="ECO:0000313" key="1">
    <source>
        <dbReference type="EMBL" id="MDF0717352.1"/>
    </source>
</evidence>
<evidence type="ECO:0000313" key="2">
    <source>
        <dbReference type="Proteomes" id="UP001221366"/>
    </source>
</evidence>
<dbReference type="Proteomes" id="UP001221366">
    <property type="component" value="Unassembled WGS sequence"/>
</dbReference>
<name>A0ABT5Y1M7_9FLAO</name>
<organism evidence="1 2">
    <name type="scientific">Flagellimonas yonaguniensis</name>
    <dbReference type="NCBI Taxonomy" id="3031325"/>
    <lineage>
        <taxon>Bacteria</taxon>
        <taxon>Pseudomonadati</taxon>
        <taxon>Bacteroidota</taxon>
        <taxon>Flavobacteriia</taxon>
        <taxon>Flavobacteriales</taxon>
        <taxon>Flavobacteriaceae</taxon>
        <taxon>Flagellimonas</taxon>
    </lineage>
</organism>
<gene>
    <name evidence="1" type="ORF">PY092_14405</name>
</gene>
<dbReference type="EMBL" id="JARFVB010000010">
    <property type="protein sequence ID" value="MDF0717352.1"/>
    <property type="molecule type" value="Genomic_DNA"/>
</dbReference>
<reference evidence="1 2" key="1">
    <citation type="submission" date="2023-03" db="EMBL/GenBank/DDBJ databases">
        <title>Muricauda XX sp. nov. and Muricauda XXX sp. nov., two novel species isolated from Okinawa Trough.</title>
        <authorList>
            <person name="Cao W."/>
            <person name="Deng X."/>
        </authorList>
    </citation>
    <scope>NUCLEOTIDE SEQUENCE [LARGE SCALE GENOMIC DNA]</scope>
    <source>
        <strain evidence="1 2">334s03</strain>
    </source>
</reference>
<proteinExistence type="predicted"/>
<dbReference type="RefSeq" id="WP_275616502.1">
    <property type="nucleotide sequence ID" value="NZ_JARFVB010000010.1"/>
</dbReference>
<keyword evidence="2" id="KW-1185">Reference proteome</keyword>
<sequence>MGLAILSKKAEEFNETLNNVVLTIINARLNLCIQDNAVNDDGRIEIEIAKKYINDEYLSMDIITKREQIEQNHPDLLEILFKNQNYFMIAGTADADCEHLIYDFSLSYLRLQPDHIICIYDEAFITAEGIKKIESKKGFYSGWMKKFMG</sequence>
<protein>
    <submittedName>
        <fullName evidence="1">Uncharacterized protein</fullName>
    </submittedName>
</protein>
<comment type="caution">
    <text evidence="1">The sequence shown here is derived from an EMBL/GenBank/DDBJ whole genome shotgun (WGS) entry which is preliminary data.</text>
</comment>
<accession>A0ABT5Y1M7</accession>